<feature type="compositionally biased region" description="Low complexity" evidence="1">
    <location>
        <begin position="97"/>
        <end position="109"/>
    </location>
</feature>
<dbReference type="Proteomes" id="UP000028834">
    <property type="component" value="Unassembled WGS sequence"/>
</dbReference>
<name>A0A086LYY8_TOXGO</name>
<reference evidence="2 3" key="1">
    <citation type="submission" date="2014-05" db="EMBL/GenBank/DDBJ databases">
        <authorList>
            <person name="Sibley D."/>
            <person name="Venepally P."/>
            <person name="Karamycheva S."/>
            <person name="Hadjithomas M."/>
            <person name="Khan A."/>
            <person name="Brunk B."/>
            <person name="Roos D."/>
            <person name="Caler E."/>
            <person name="Lorenzi H."/>
        </authorList>
    </citation>
    <scope>NUCLEOTIDE SEQUENCE [LARGE SCALE GENOMIC DNA]</scope>
    <source>
        <strain evidence="2 3">RUB</strain>
    </source>
</reference>
<evidence type="ECO:0000313" key="2">
    <source>
        <dbReference type="EMBL" id="KFG61856.1"/>
    </source>
</evidence>
<sequence length="199" mass="20965">MKSEKVAFWKLPEAAGGTGENRTVSPAEVYASVLASQCRAIEIGEDEAMADSSNGRETGVVRVGVDLKQSQKERQRPHMLLRFAPVPRSATSPARTEPPAASAGAASGEVSRHAGEGGKDADAAVSKKERMPHVVAMAKNKQAAKKKRKLANRLQRLAGEMQGAPADEEASMDVSAENLWHSSFGASACVRLGGSRDAG</sequence>
<evidence type="ECO:0000313" key="3">
    <source>
        <dbReference type="Proteomes" id="UP000028834"/>
    </source>
</evidence>
<evidence type="ECO:0000256" key="1">
    <source>
        <dbReference type="SAM" id="MobiDB-lite"/>
    </source>
</evidence>
<accession>A0A086LYY8</accession>
<dbReference type="EMBL" id="AFYV02001484">
    <property type="protein sequence ID" value="KFG61856.1"/>
    <property type="molecule type" value="Genomic_DNA"/>
</dbReference>
<feature type="compositionally biased region" description="Basic and acidic residues" evidence="1">
    <location>
        <begin position="110"/>
        <end position="132"/>
    </location>
</feature>
<comment type="caution">
    <text evidence="2">The sequence shown here is derived from an EMBL/GenBank/DDBJ whole genome shotgun (WGS) entry which is preliminary data.</text>
</comment>
<dbReference type="AlphaFoldDB" id="A0A086LYY8"/>
<dbReference type="VEuPathDB" id="ToxoDB:TGRUB_203490B"/>
<gene>
    <name evidence="2" type="ORF">TGRUB_203490B</name>
</gene>
<organism evidence="2 3">
    <name type="scientific">Toxoplasma gondii RUB</name>
    <dbReference type="NCBI Taxonomy" id="935652"/>
    <lineage>
        <taxon>Eukaryota</taxon>
        <taxon>Sar</taxon>
        <taxon>Alveolata</taxon>
        <taxon>Apicomplexa</taxon>
        <taxon>Conoidasida</taxon>
        <taxon>Coccidia</taxon>
        <taxon>Eucoccidiorida</taxon>
        <taxon>Eimeriorina</taxon>
        <taxon>Sarcocystidae</taxon>
        <taxon>Toxoplasma</taxon>
    </lineage>
</organism>
<feature type="region of interest" description="Disordered" evidence="1">
    <location>
        <begin position="66"/>
        <end position="132"/>
    </location>
</feature>
<protein>
    <submittedName>
        <fullName evidence="2">GNL3L/Grn1 GTPase</fullName>
    </submittedName>
</protein>
<proteinExistence type="predicted"/>